<dbReference type="GO" id="GO:0008483">
    <property type="term" value="F:transaminase activity"/>
    <property type="evidence" value="ECO:0007669"/>
    <property type="project" value="UniProtKB-KW"/>
</dbReference>
<dbReference type="AlphaFoldDB" id="A0A403T642"/>
<dbReference type="PROSITE" id="PS00012">
    <property type="entry name" value="PHOSPHOPANTETHEINE"/>
    <property type="match status" value="1"/>
</dbReference>
<evidence type="ECO:0000256" key="2">
    <source>
        <dbReference type="ARBA" id="ARBA00022553"/>
    </source>
</evidence>
<evidence type="ECO:0000313" key="6">
    <source>
        <dbReference type="Proteomes" id="UP000839526"/>
    </source>
</evidence>
<gene>
    <name evidence="5" type="ORF">D9O31_22505</name>
</gene>
<dbReference type="GO" id="GO:0016877">
    <property type="term" value="F:ligase activity, forming carbon-sulfur bonds"/>
    <property type="evidence" value="ECO:0007669"/>
    <property type="project" value="UniProtKB-ARBA"/>
</dbReference>
<dbReference type="PANTHER" id="PTHR44845:SF1">
    <property type="entry name" value="L-2-AMINOADIPATE REDUCTASE"/>
    <property type="match status" value="1"/>
</dbReference>
<dbReference type="InterPro" id="IPR006162">
    <property type="entry name" value="Ppantetheine_attach_site"/>
</dbReference>
<protein>
    <submittedName>
        <fullName evidence="5">Aminotransferase class I/II-fold pyridoxal phosphate-dependent enzyme</fullName>
    </submittedName>
</protein>
<accession>A0A403T642</accession>
<dbReference type="GO" id="GO:0030170">
    <property type="term" value="F:pyridoxal phosphate binding"/>
    <property type="evidence" value="ECO:0007669"/>
    <property type="project" value="InterPro"/>
</dbReference>
<keyword evidence="1" id="KW-0596">Phosphopantetheine</keyword>
<dbReference type="SUPFAM" id="SSF56801">
    <property type="entry name" value="Acetyl-CoA synthetase-like"/>
    <property type="match status" value="1"/>
</dbReference>
<dbReference type="Pfam" id="PF00155">
    <property type="entry name" value="Aminotran_1_2"/>
    <property type="match status" value="1"/>
</dbReference>
<keyword evidence="5" id="KW-0032">Aminotransferase</keyword>
<evidence type="ECO:0000313" key="5">
    <source>
        <dbReference type="EMBL" id="MMS79206.1"/>
    </source>
</evidence>
<reference evidence="5 6" key="1">
    <citation type="submission" date="2018-10" db="EMBL/GenBank/DDBJ databases">
        <authorList>
            <consortium name="PulseNet: The National Subtyping Network for Foodborne Disease Surveillance"/>
            <person name="Tarr C.L."/>
            <person name="Trees E."/>
            <person name="Katz L.S."/>
            <person name="Carleton-Romer H.A."/>
            <person name="Stroika S."/>
            <person name="Kucerova Z."/>
            <person name="Roache K.F."/>
            <person name="Sabol A.L."/>
            <person name="Besser J."/>
            <person name="Gerner-Smidt P."/>
        </authorList>
    </citation>
    <scope>NUCLEOTIDE SEQUENCE [LARGE SCALE GENOMIC DNA]</scope>
    <source>
        <strain evidence="5 6">PNUSAS052121</strain>
    </source>
</reference>
<dbReference type="InterPro" id="IPR015422">
    <property type="entry name" value="PyrdxlP-dep_Trfase_small"/>
</dbReference>
<comment type="caution">
    <text evidence="5">The sequence shown here is derived from an EMBL/GenBank/DDBJ whole genome shotgun (WGS) entry which is preliminary data.</text>
</comment>
<name>A0A403T642_SALER</name>
<dbReference type="InterPro" id="IPR004839">
    <property type="entry name" value="Aminotransferase_I/II_large"/>
</dbReference>
<keyword evidence="2" id="KW-0597">Phosphoprotein</keyword>
<dbReference type="InterPro" id="IPR000873">
    <property type="entry name" value="AMP-dep_synth/lig_dom"/>
</dbReference>
<evidence type="ECO:0000256" key="1">
    <source>
        <dbReference type="ARBA" id="ARBA00022450"/>
    </source>
</evidence>
<keyword evidence="5" id="KW-0808">Transferase</keyword>
<evidence type="ECO:0000259" key="4">
    <source>
        <dbReference type="Pfam" id="PF00501"/>
    </source>
</evidence>
<feature type="domain" description="AMP-dependent synthetase/ligase" evidence="4">
    <location>
        <begin position="242"/>
        <end position="591"/>
    </location>
</feature>
<feature type="domain" description="Aminotransferase class I/classII large" evidence="3">
    <location>
        <begin position="867"/>
        <end position="1204"/>
    </location>
</feature>
<dbReference type="Proteomes" id="UP000839526">
    <property type="component" value="Unassembled WGS sequence"/>
</dbReference>
<dbReference type="Gene3D" id="3.40.640.10">
    <property type="entry name" value="Type I PLP-dependent aspartate aminotransferase-like (Major domain)"/>
    <property type="match status" value="1"/>
</dbReference>
<dbReference type="Gene3D" id="3.90.1150.10">
    <property type="entry name" value="Aspartate Aminotransferase, domain 1"/>
    <property type="match status" value="1"/>
</dbReference>
<dbReference type="InterPro" id="IPR042099">
    <property type="entry name" value="ANL_N_sf"/>
</dbReference>
<dbReference type="SUPFAM" id="SSF53383">
    <property type="entry name" value="PLP-dependent transferases"/>
    <property type="match status" value="1"/>
</dbReference>
<dbReference type="Gene3D" id="3.30.300.30">
    <property type="match status" value="1"/>
</dbReference>
<dbReference type="InterPro" id="IPR015421">
    <property type="entry name" value="PyrdxlP-dep_Trfase_major"/>
</dbReference>
<dbReference type="InterPro" id="IPR045851">
    <property type="entry name" value="AMP-bd_C_sf"/>
</dbReference>
<dbReference type="Gene3D" id="3.40.50.12780">
    <property type="entry name" value="N-terminal domain of ligase-like"/>
    <property type="match status" value="1"/>
</dbReference>
<dbReference type="InterPro" id="IPR015424">
    <property type="entry name" value="PyrdxlP-dep_Trfase"/>
</dbReference>
<organism evidence="5 6">
    <name type="scientific">Salmonella enterica</name>
    <name type="common">Salmonella choleraesuis</name>
    <dbReference type="NCBI Taxonomy" id="28901"/>
    <lineage>
        <taxon>Bacteria</taxon>
        <taxon>Pseudomonadati</taxon>
        <taxon>Pseudomonadota</taxon>
        <taxon>Gammaproteobacteria</taxon>
        <taxon>Enterobacterales</taxon>
        <taxon>Enterobacteriaceae</taxon>
        <taxon>Salmonella</taxon>
    </lineage>
</organism>
<evidence type="ECO:0000259" key="3">
    <source>
        <dbReference type="Pfam" id="PF00155"/>
    </source>
</evidence>
<proteinExistence type="predicted"/>
<dbReference type="PANTHER" id="PTHR44845">
    <property type="entry name" value="CARRIER DOMAIN-CONTAINING PROTEIN"/>
    <property type="match status" value="1"/>
</dbReference>
<dbReference type="Pfam" id="PF00501">
    <property type="entry name" value="AMP-binding"/>
    <property type="match status" value="1"/>
</dbReference>
<dbReference type="EMBL" id="RWAH01000032">
    <property type="protein sequence ID" value="MMS79206.1"/>
    <property type="molecule type" value="Genomic_DNA"/>
</dbReference>
<sequence length="1209" mass="132626">MVYNPDRCWRIFSRRESTPSMLKTTCIDRSPPGNLQTAKEEHSMNSSNAYEHRYQYFVWHLPPADPQAWLAAAVSLHHLFDAIFTNKTWVCRNLNDNPATFVPIKLAQISEGSISLSTCHQSVVAAFHENQGDPDQGEHVIVCGKSVDRTQVTCWQPRTGLIMEIPENRDSMTVTWLQQQNTFNDPAFPELLKRTLHGLTQLVLHGVSSTADIAETVCVLLSEQTPVSPGIEVTGNLFIQRFAANAAKMPERLAIVTDRESISYGELTRITDRIVYDWRYLKLVKGNRLLMIAPRGPEIVATVIAAFKAGVAVCLVDPRQPDTYIETCCRIVCPTFIVNLTGRDLTVQGIPVVTTINLIPYDEEEVPPISEDGFSADDCAVITLTSGTTHEPKAVMGRYSSLTQFFDWMDERLGPMADAAFGMCSSIGHDPLQRDIMTPLYLGGHIVIPGERDLNEPQRLSRWLAENRIEFVCLNAALVPWLSSSIPLQHLRALFCVGGALTRSQAVMLCQIAPNAQIVNLYGATETQRAVGFFELPRDPKVLANLPDVVPLGRGMKEVDLIVRGLSRLKMALPYQIGEIVLRSPYLALGYAGDPELTTLKFRNDIVPESSNIRTYLTGDLGYVSLCHGVVFTGRMDDQYKISGYRVEPTAIDDTCRQHPDVKNAATLVMEVEGLPTLVTCIVSDGVIAQDKLRHWLSQRLPHYMVPHRLCMLSDLPLTLNRKVDMRALAALVISENEHNDANAANAHAVKMVEQIVAFVNRHTGLNNPPRDVALADLGIDSLRFLALLSQLASASGHEKPSLGGLHNRMSIATIAQALEGRILPDSSLSKAGNIGVGYNLRDLLGPAIEVTETRISFAHGVFDHCCSNSYLGLAGCPEIRTQIAHFIDQGQVLGAHGSAELNGFTLWHEQLNTAIGEIYGCEAVLLYGSGYLANISAIATVVSGDDHLFVDESCHQSLIDGCRLSGAKISVYRHNDVDDLESLLSGTPRRPNTVWAIVTEGVFSIEGDILDLPSVHVLARRFDCRLIVDEACSLGLLGVDGSGVETHFSLPGAIDVRTGTMAKALASTGGYVTCRTGDLMRLRFQRGASFSTSLSALNAFIALQGVKRLRQDGRALKASLDRNVTLWRESLNALGFDTGQSSTAIVPILCTDSVAVTALFQRALDLGVYALPVSPLWSKRVHAVRTSVTSAHEPERLRDIVARFIVDI</sequence>